<dbReference type="OrthoDB" id="156190at2157"/>
<dbReference type="InterPro" id="IPR043814">
    <property type="entry name" value="DUF5796"/>
</dbReference>
<reference evidence="1 2" key="1">
    <citation type="submission" date="2018-11" db="EMBL/GenBank/DDBJ databases">
        <title>Taxonoimc description of Halomarina strain SPP-AMP-1.</title>
        <authorList>
            <person name="Pal Y."/>
            <person name="Srinivasana K."/>
            <person name="Verma A."/>
            <person name="Kumar P."/>
        </authorList>
    </citation>
    <scope>NUCLEOTIDE SEQUENCE [LARGE SCALE GENOMIC DNA]</scope>
    <source>
        <strain evidence="1 2">SPP-AMP-1</strain>
    </source>
</reference>
<protein>
    <submittedName>
        <fullName evidence="1">Uncharacterized protein</fullName>
    </submittedName>
</protein>
<dbReference type="EMBL" id="RRCH01000003">
    <property type="protein sequence ID" value="RRJ33604.1"/>
    <property type="molecule type" value="Genomic_DNA"/>
</dbReference>
<organism evidence="1 2">
    <name type="scientific">Halocatena pleomorpha</name>
    <dbReference type="NCBI Taxonomy" id="1785090"/>
    <lineage>
        <taxon>Archaea</taxon>
        <taxon>Methanobacteriati</taxon>
        <taxon>Methanobacteriota</taxon>
        <taxon>Stenosarchaea group</taxon>
        <taxon>Halobacteria</taxon>
        <taxon>Halobacteriales</taxon>
        <taxon>Natronomonadaceae</taxon>
        <taxon>Halocatena</taxon>
    </lineage>
</organism>
<sequence>MGKRSEISPDTLRIALEPEGVEVEYLDDRSVFYHGVPEKTSGPVRAPPGTQVHVLVTDPTETEGVMIYVNDRKTADEILRNTGVGRVLVETDEERSIFPGVTVQRSGYQIEVASDPSAARGRVFVFAEDERAERSWEIVAASE</sequence>
<evidence type="ECO:0000313" key="1">
    <source>
        <dbReference type="EMBL" id="RRJ33604.1"/>
    </source>
</evidence>
<comment type="caution">
    <text evidence="1">The sequence shown here is derived from an EMBL/GenBank/DDBJ whole genome shotgun (WGS) entry which is preliminary data.</text>
</comment>
<keyword evidence="2" id="KW-1185">Reference proteome</keyword>
<accession>A0A3P3RJU3</accession>
<evidence type="ECO:0000313" key="2">
    <source>
        <dbReference type="Proteomes" id="UP000282322"/>
    </source>
</evidence>
<dbReference type="Pfam" id="PF19109">
    <property type="entry name" value="DUF5796"/>
    <property type="match status" value="1"/>
</dbReference>
<proteinExistence type="predicted"/>
<dbReference type="RefSeq" id="WP_124953471.1">
    <property type="nucleotide sequence ID" value="NZ_RRCH01000003.1"/>
</dbReference>
<gene>
    <name evidence="1" type="ORF">EIK79_02055</name>
</gene>
<dbReference type="AlphaFoldDB" id="A0A3P3RJU3"/>
<name>A0A3P3RJU3_9EURY</name>
<dbReference type="Proteomes" id="UP000282322">
    <property type="component" value="Unassembled WGS sequence"/>
</dbReference>